<evidence type="ECO:0000313" key="2">
    <source>
        <dbReference type="Proteomes" id="UP000246569"/>
    </source>
</evidence>
<organism evidence="1 2">
    <name type="scientific">Plasticicumulans acidivorans</name>
    <dbReference type="NCBI Taxonomy" id="886464"/>
    <lineage>
        <taxon>Bacteria</taxon>
        <taxon>Pseudomonadati</taxon>
        <taxon>Pseudomonadota</taxon>
        <taxon>Gammaproteobacteria</taxon>
        <taxon>Candidatus Competibacteraceae</taxon>
        <taxon>Plasticicumulans</taxon>
    </lineage>
</organism>
<dbReference type="EMBL" id="QGTJ01000006">
    <property type="protein sequence ID" value="PWV61000.1"/>
    <property type="molecule type" value="Genomic_DNA"/>
</dbReference>
<reference evidence="1 2" key="1">
    <citation type="submission" date="2018-05" db="EMBL/GenBank/DDBJ databases">
        <title>Genomic Encyclopedia of Type Strains, Phase IV (KMG-IV): sequencing the most valuable type-strain genomes for metagenomic binning, comparative biology and taxonomic classification.</title>
        <authorList>
            <person name="Goeker M."/>
        </authorList>
    </citation>
    <scope>NUCLEOTIDE SEQUENCE [LARGE SCALE GENOMIC DNA]</scope>
    <source>
        <strain evidence="1 2">DSM 23606</strain>
    </source>
</reference>
<gene>
    <name evidence="1" type="ORF">C7443_10614</name>
</gene>
<name>A0A317MTN0_9GAMM</name>
<proteinExistence type="predicted"/>
<dbReference type="AlphaFoldDB" id="A0A317MTN0"/>
<dbReference type="RefSeq" id="WP_110018683.1">
    <property type="nucleotide sequence ID" value="NZ_QGTJ01000006.1"/>
</dbReference>
<evidence type="ECO:0000313" key="1">
    <source>
        <dbReference type="EMBL" id="PWV61000.1"/>
    </source>
</evidence>
<dbReference type="Proteomes" id="UP000246569">
    <property type="component" value="Unassembled WGS sequence"/>
</dbReference>
<sequence length="78" mass="8235">MKTRGIINATRRLSGARKLGSATLLAKAEDDARSSLATARAWIERTTPADDEARLNWQAIVEAADALEATLAEGSPAA</sequence>
<comment type="caution">
    <text evidence="1">The sequence shown here is derived from an EMBL/GenBank/DDBJ whole genome shotgun (WGS) entry which is preliminary data.</text>
</comment>
<dbReference type="OrthoDB" id="7041822at2"/>
<keyword evidence="2" id="KW-1185">Reference proteome</keyword>
<protein>
    <submittedName>
        <fullName evidence="1">Uncharacterized protein</fullName>
    </submittedName>
</protein>
<accession>A0A317MTN0</accession>